<keyword evidence="2" id="KW-1185">Reference proteome</keyword>
<gene>
    <name evidence="1" type="primary">WBGene00279457</name>
</gene>
<proteinExistence type="predicted"/>
<name>A0A2A6CJJ0_PRIPA</name>
<dbReference type="Gene3D" id="1.10.490.10">
    <property type="entry name" value="Globins"/>
    <property type="match status" value="1"/>
</dbReference>
<sequence>MVQSWLVALAALSLLTCHAQNVLRLTKSSRERTDSWTEAIAQNHEDFQSLVQSNHFFGFDDLLDVFDANRLSSLSPECSEDIMALVAARMGHSEYPEFARQVWLPMRDSAGRVGPAILKGHLNFVGHYSECVQVDVQLTGRDRPFAADYFRVDVDLLLRSNQRNDSCSPVWSFGICLPASCSSGELEGLFIAETAKHNPVCRIHRTNDAISPLDTGFYITISIMGAIFALCALSGIADFFLSEHLNCKAISKSVFWQLFMCFSLYANVGAIFGTSGAKKDSQIGPIHCIRFFSMCWVVLGHLAGTIPGVVANPLDIVALTKDLTTEFIINAFFSVDSFFFVGGLLLTFLWFKSYNRNPKQTNSPKAWVMFYVHRFLRLSPPYFMMVLFFTFIFKQFYRNSPVNITLEDQSDSCRETWWLEFTYLHNIVDNDNQCLGYSWYLATEFQMFFFSPLIIIPLALKPVIGLLVATVIFAVSSALNIFMVYHYHWPASPNMLGATDPEMTGTENYEVYMYYSPVTRCQVYIIGMLVGWLLQTKRRVRINQIVNIGMWLATIALILTLIVGLHSQMEGELIPIFWRAMYSAFSKPAWALALSWIIISCYYGYGGPITAFMSWHIWVPLGRLSYCGYLIHFPMIFIVLVQTHDEIYFSSFTDFAITRLLPIIALIYFVSIFRSACFEISFGKLEMLLLGGFRKKPEEIRQRKLSKSDAEMLDDSLVIRLSNPSDSALLHRTWTEDFETLYLIGSSIFHNLFGGRNGRLCKSFFPWIAKYEEAGRDYVETNDFRVLCLRLVQTVAIFLDEMSEKRKVEIFLYKLGQRHVDYLPKDMKPEYFDVLRVRNSASIQRMKNSTKEINIEEAVHDGFNDRMQSLTRRGELTTDECSRAIQLWHDTVVYIFDRVREGFFDGLNNFDRFPGVEKWALVQYPVPSPHFHPTLPENHF</sequence>
<dbReference type="EnsemblMetazoa" id="PPA41088.1">
    <property type="protein sequence ID" value="PPA41088.1"/>
    <property type="gene ID" value="WBGene00279457"/>
</dbReference>
<dbReference type="CDD" id="cd01040">
    <property type="entry name" value="Mb-like"/>
    <property type="match status" value="1"/>
</dbReference>
<accession>A0A8R1UX97</accession>
<reference evidence="1" key="2">
    <citation type="submission" date="2022-06" db="UniProtKB">
        <authorList>
            <consortium name="EnsemblMetazoa"/>
        </authorList>
    </citation>
    <scope>IDENTIFICATION</scope>
    <source>
        <strain evidence="1">PS312</strain>
    </source>
</reference>
<accession>A0A2A6CJJ0</accession>
<dbReference type="PANTHER" id="PTHR11161:SF55">
    <property type="entry name" value="NOSE RESISTANT-TO-FLUOXETINE PROTEIN N-TERMINAL DOMAIN-CONTAINING PROTEIN"/>
    <property type="match status" value="1"/>
</dbReference>
<dbReference type="InterPro" id="IPR052728">
    <property type="entry name" value="O2_lipid_transport_reg"/>
</dbReference>
<dbReference type="InterPro" id="IPR002656">
    <property type="entry name" value="Acyl_transf_3_dom"/>
</dbReference>
<dbReference type="AlphaFoldDB" id="A0A2A6CJJ0"/>
<protein>
    <submittedName>
        <fullName evidence="1">Acyltransferase</fullName>
    </submittedName>
</protein>
<dbReference type="Pfam" id="PF01757">
    <property type="entry name" value="Acyl_transf_3"/>
    <property type="match status" value="1"/>
</dbReference>
<evidence type="ECO:0000313" key="2">
    <source>
        <dbReference type="Proteomes" id="UP000005239"/>
    </source>
</evidence>
<dbReference type="PANTHER" id="PTHR11161">
    <property type="entry name" value="O-ACYLTRANSFERASE"/>
    <property type="match status" value="1"/>
</dbReference>
<dbReference type="GO" id="GO:0019825">
    <property type="term" value="F:oxygen binding"/>
    <property type="evidence" value="ECO:0007669"/>
    <property type="project" value="InterPro"/>
</dbReference>
<dbReference type="Pfam" id="PF20146">
    <property type="entry name" value="NRF"/>
    <property type="match status" value="1"/>
</dbReference>
<dbReference type="GO" id="GO:0016747">
    <property type="term" value="F:acyltransferase activity, transferring groups other than amino-acyl groups"/>
    <property type="evidence" value="ECO:0007669"/>
    <property type="project" value="InterPro"/>
</dbReference>
<dbReference type="GO" id="GO:0020037">
    <property type="term" value="F:heme binding"/>
    <property type="evidence" value="ECO:0007669"/>
    <property type="project" value="InterPro"/>
</dbReference>
<dbReference type="InterPro" id="IPR006621">
    <property type="entry name" value="Nose-resist-to-fluoxetine_N"/>
</dbReference>
<dbReference type="InterPro" id="IPR012292">
    <property type="entry name" value="Globin/Proto"/>
</dbReference>
<dbReference type="InterPro" id="IPR044399">
    <property type="entry name" value="Mb-like_M"/>
</dbReference>
<dbReference type="SMART" id="SM00703">
    <property type="entry name" value="NRF"/>
    <property type="match status" value="1"/>
</dbReference>
<reference evidence="2" key="1">
    <citation type="journal article" date="2008" name="Nat. Genet.">
        <title>The Pristionchus pacificus genome provides a unique perspective on nematode lifestyle and parasitism.</title>
        <authorList>
            <person name="Dieterich C."/>
            <person name="Clifton S.W."/>
            <person name="Schuster L.N."/>
            <person name="Chinwalla A."/>
            <person name="Delehaunty K."/>
            <person name="Dinkelacker I."/>
            <person name="Fulton L."/>
            <person name="Fulton R."/>
            <person name="Godfrey J."/>
            <person name="Minx P."/>
            <person name="Mitreva M."/>
            <person name="Roeseler W."/>
            <person name="Tian H."/>
            <person name="Witte H."/>
            <person name="Yang S.P."/>
            <person name="Wilson R.K."/>
            <person name="Sommer R.J."/>
        </authorList>
    </citation>
    <scope>NUCLEOTIDE SEQUENCE [LARGE SCALE GENOMIC DNA]</scope>
    <source>
        <strain evidence="2">PS312</strain>
    </source>
</reference>
<organism evidence="1 2">
    <name type="scientific">Pristionchus pacificus</name>
    <name type="common">Parasitic nematode worm</name>
    <dbReference type="NCBI Taxonomy" id="54126"/>
    <lineage>
        <taxon>Eukaryota</taxon>
        <taxon>Metazoa</taxon>
        <taxon>Ecdysozoa</taxon>
        <taxon>Nematoda</taxon>
        <taxon>Chromadorea</taxon>
        <taxon>Rhabditida</taxon>
        <taxon>Rhabditina</taxon>
        <taxon>Diplogasteromorpha</taxon>
        <taxon>Diplogasteroidea</taxon>
        <taxon>Neodiplogasteridae</taxon>
        <taxon>Pristionchus</taxon>
    </lineage>
</organism>
<evidence type="ECO:0000313" key="1">
    <source>
        <dbReference type="EnsemblMetazoa" id="PPA41088.1"/>
    </source>
</evidence>
<dbReference type="Proteomes" id="UP000005239">
    <property type="component" value="Unassembled WGS sequence"/>
</dbReference>